<evidence type="ECO:0000256" key="1">
    <source>
        <dbReference type="SAM" id="Phobius"/>
    </source>
</evidence>
<keyword evidence="1" id="KW-0812">Transmembrane</keyword>
<proteinExistence type="predicted"/>
<keyword evidence="3" id="KW-1185">Reference proteome</keyword>
<organism evidence="2 3">
    <name type="scientific">Microbacterium flavum</name>
    <dbReference type="NCBI Taxonomy" id="415216"/>
    <lineage>
        <taxon>Bacteria</taxon>
        <taxon>Bacillati</taxon>
        <taxon>Actinomycetota</taxon>
        <taxon>Actinomycetes</taxon>
        <taxon>Micrococcales</taxon>
        <taxon>Microbacteriaceae</taxon>
        <taxon>Microbacterium</taxon>
    </lineage>
</organism>
<comment type="caution">
    <text evidence="2">The sequence shown here is derived from an EMBL/GenBank/DDBJ whole genome shotgun (WGS) entry which is preliminary data.</text>
</comment>
<feature type="transmembrane region" description="Helical" evidence="1">
    <location>
        <begin position="135"/>
        <end position="157"/>
    </location>
</feature>
<name>A0ABS5XWS4_9MICO</name>
<gene>
    <name evidence="2" type="ORF">J0P97_13110</name>
</gene>
<feature type="transmembrane region" description="Helical" evidence="1">
    <location>
        <begin position="12"/>
        <end position="39"/>
    </location>
</feature>
<dbReference type="Proteomes" id="UP000740605">
    <property type="component" value="Unassembled WGS sequence"/>
</dbReference>
<evidence type="ECO:0000313" key="2">
    <source>
        <dbReference type="EMBL" id="MBT8799002.1"/>
    </source>
</evidence>
<feature type="transmembrane region" description="Helical" evidence="1">
    <location>
        <begin position="46"/>
        <end position="65"/>
    </location>
</feature>
<sequence length="162" mass="16315">MDALLDWHEFDVAMLGAAAALAGLVIVAASVNIQVIIAAPSLTSRLASGIAGLVLAIVVCAVGLIPGLDPAAFGGIVIAASLIAAGFAAEATVRIFQNTHPENRFRAGKSAVAFLAPALYLIGGVLLIAQLPAGLLWLAAGAIAAIVAALFVSWVVLVEVLR</sequence>
<dbReference type="EMBL" id="JAFLHG010000013">
    <property type="protein sequence ID" value="MBT8799002.1"/>
    <property type="molecule type" value="Genomic_DNA"/>
</dbReference>
<feature type="transmembrane region" description="Helical" evidence="1">
    <location>
        <begin position="71"/>
        <end position="89"/>
    </location>
</feature>
<keyword evidence="1" id="KW-1133">Transmembrane helix</keyword>
<feature type="transmembrane region" description="Helical" evidence="1">
    <location>
        <begin position="110"/>
        <end position="129"/>
    </location>
</feature>
<protein>
    <recommendedName>
        <fullName evidence="4">Modulator of FtsH protease</fullName>
    </recommendedName>
</protein>
<evidence type="ECO:0008006" key="4">
    <source>
        <dbReference type="Google" id="ProtNLM"/>
    </source>
</evidence>
<evidence type="ECO:0000313" key="3">
    <source>
        <dbReference type="Proteomes" id="UP000740605"/>
    </source>
</evidence>
<reference evidence="2 3" key="1">
    <citation type="submission" date="2021-03" db="EMBL/GenBank/DDBJ databases">
        <title>Microbacterium pauli sp. nov., isolated from microfiltered milk.</title>
        <authorList>
            <person name="Bellassi P."/>
            <person name="Fontana A."/>
            <person name="Callegari M.L."/>
            <person name="Lorenzo M."/>
            <person name="Cappa F."/>
        </authorList>
    </citation>
    <scope>NUCLEOTIDE SEQUENCE [LARGE SCALE GENOMIC DNA]</scope>
    <source>
        <strain evidence="2 3">DSM 18909</strain>
    </source>
</reference>
<dbReference type="RefSeq" id="WP_215488239.1">
    <property type="nucleotide sequence ID" value="NZ_BAAAPJ010000001.1"/>
</dbReference>
<accession>A0ABS5XWS4</accession>
<keyword evidence="1" id="KW-0472">Membrane</keyword>